<keyword evidence="2" id="KW-1185">Reference proteome</keyword>
<protein>
    <submittedName>
        <fullName evidence="1">Histidine kinase</fullName>
    </submittedName>
</protein>
<evidence type="ECO:0000313" key="2">
    <source>
        <dbReference type="Proteomes" id="UP001597521"/>
    </source>
</evidence>
<dbReference type="RefSeq" id="WP_386831345.1">
    <property type="nucleotide sequence ID" value="NZ_JBHUNP010000001.1"/>
</dbReference>
<dbReference type="EMBL" id="JBHUNP010000001">
    <property type="protein sequence ID" value="MFD2646596.1"/>
    <property type="molecule type" value="Genomic_DNA"/>
</dbReference>
<dbReference type="GO" id="GO:0016301">
    <property type="term" value="F:kinase activity"/>
    <property type="evidence" value="ECO:0007669"/>
    <property type="project" value="UniProtKB-KW"/>
</dbReference>
<dbReference type="InterPro" id="IPR036641">
    <property type="entry name" value="HPT_dom_sf"/>
</dbReference>
<gene>
    <name evidence="1" type="ORF">ACFSX5_02170</name>
</gene>
<sequence>MRPTSSAAEKLDQVQLRRDARPVDLVHLAKQCLGDEHLEYEILRLFDTTISAYHQRVGQAGSLDDLTLALHSMRSAATGVGAWTIVDLVTAAEADMRDGRPLQPEQLADLAMAVEEVRTFIADLLSNEPN</sequence>
<dbReference type="Proteomes" id="UP001597521">
    <property type="component" value="Unassembled WGS sequence"/>
</dbReference>
<name>A0ABW5QGH1_9HYPH</name>
<evidence type="ECO:0000313" key="1">
    <source>
        <dbReference type="EMBL" id="MFD2646596.1"/>
    </source>
</evidence>
<organism evidence="1 2">
    <name type="scientific">Devosia albogilva</name>
    <dbReference type="NCBI Taxonomy" id="429726"/>
    <lineage>
        <taxon>Bacteria</taxon>
        <taxon>Pseudomonadati</taxon>
        <taxon>Pseudomonadota</taxon>
        <taxon>Alphaproteobacteria</taxon>
        <taxon>Hyphomicrobiales</taxon>
        <taxon>Devosiaceae</taxon>
        <taxon>Devosia</taxon>
    </lineage>
</organism>
<proteinExistence type="predicted"/>
<dbReference type="Gene3D" id="1.20.120.160">
    <property type="entry name" value="HPT domain"/>
    <property type="match status" value="1"/>
</dbReference>
<accession>A0ABW5QGH1</accession>
<dbReference type="SUPFAM" id="SSF47226">
    <property type="entry name" value="Histidine-containing phosphotransfer domain, HPT domain"/>
    <property type="match status" value="1"/>
</dbReference>
<comment type="caution">
    <text evidence="1">The sequence shown here is derived from an EMBL/GenBank/DDBJ whole genome shotgun (WGS) entry which is preliminary data.</text>
</comment>
<keyword evidence="1" id="KW-0808">Transferase</keyword>
<keyword evidence="1" id="KW-0418">Kinase</keyword>
<reference evidence="2" key="1">
    <citation type="journal article" date="2019" name="Int. J. Syst. Evol. Microbiol.">
        <title>The Global Catalogue of Microorganisms (GCM) 10K type strain sequencing project: providing services to taxonomists for standard genome sequencing and annotation.</title>
        <authorList>
            <consortium name="The Broad Institute Genomics Platform"/>
            <consortium name="The Broad Institute Genome Sequencing Center for Infectious Disease"/>
            <person name="Wu L."/>
            <person name="Ma J."/>
        </authorList>
    </citation>
    <scope>NUCLEOTIDE SEQUENCE [LARGE SCALE GENOMIC DNA]</scope>
    <source>
        <strain evidence="2">CCM 7427</strain>
    </source>
</reference>